<gene>
    <name evidence="16" type="ORF">Airi02_027040</name>
</gene>
<evidence type="ECO:0000256" key="11">
    <source>
        <dbReference type="SAM" id="Coils"/>
    </source>
</evidence>
<dbReference type="RefSeq" id="WP_285570802.1">
    <property type="nucleotide sequence ID" value="NZ_BSTK01000003.1"/>
</dbReference>
<keyword evidence="11" id="KW-0175">Coiled coil</keyword>
<comment type="subcellular location">
    <subcellularLocation>
        <location evidence="2">Cell membrane</location>
    </subcellularLocation>
</comment>
<dbReference type="SUPFAM" id="SSF158472">
    <property type="entry name" value="HAMP domain-like"/>
    <property type="match status" value="1"/>
</dbReference>
<evidence type="ECO:0000256" key="10">
    <source>
        <dbReference type="ARBA" id="ARBA00023136"/>
    </source>
</evidence>
<reference evidence="16" key="1">
    <citation type="submission" date="2023-03" db="EMBL/GenBank/DDBJ databases">
        <title>Actinoallomurus iriomotensis NBRC 103684.</title>
        <authorList>
            <person name="Ichikawa N."/>
            <person name="Sato H."/>
            <person name="Tonouchi N."/>
        </authorList>
    </citation>
    <scope>NUCLEOTIDE SEQUENCE</scope>
    <source>
        <strain evidence="16">NBRC 103684</strain>
    </source>
</reference>
<proteinExistence type="predicted"/>
<feature type="transmembrane region" description="Helical" evidence="13">
    <location>
        <begin position="16"/>
        <end position="38"/>
    </location>
</feature>
<name>A0A9W6S3L4_9ACTN</name>
<dbReference type="Proteomes" id="UP001165074">
    <property type="component" value="Unassembled WGS sequence"/>
</dbReference>
<evidence type="ECO:0000256" key="8">
    <source>
        <dbReference type="ARBA" id="ARBA00022989"/>
    </source>
</evidence>
<comment type="catalytic activity">
    <reaction evidence="1">
        <text>ATP + protein L-histidine = ADP + protein N-phospho-L-histidine.</text>
        <dbReference type="EC" id="2.7.13.3"/>
    </reaction>
</comment>
<evidence type="ECO:0000256" key="7">
    <source>
        <dbReference type="ARBA" id="ARBA00022777"/>
    </source>
</evidence>
<dbReference type="InterPro" id="IPR004358">
    <property type="entry name" value="Sig_transdc_His_kin-like_C"/>
</dbReference>
<keyword evidence="7" id="KW-0418">Kinase</keyword>
<keyword evidence="10 13" id="KW-0472">Membrane</keyword>
<feature type="domain" description="Histidine kinase" evidence="14">
    <location>
        <begin position="182"/>
        <end position="391"/>
    </location>
</feature>
<dbReference type="CDD" id="cd06225">
    <property type="entry name" value="HAMP"/>
    <property type="match status" value="1"/>
</dbReference>
<evidence type="ECO:0000313" key="17">
    <source>
        <dbReference type="Proteomes" id="UP001165074"/>
    </source>
</evidence>
<dbReference type="InterPro" id="IPR005467">
    <property type="entry name" value="His_kinase_dom"/>
</dbReference>
<dbReference type="SUPFAM" id="SSF47384">
    <property type="entry name" value="Homodimeric domain of signal transducing histidine kinase"/>
    <property type="match status" value="1"/>
</dbReference>
<dbReference type="Gene3D" id="1.10.287.130">
    <property type="match status" value="1"/>
</dbReference>
<dbReference type="Pfam" id="PF00672">
    <property type="entry name" value="HAMP"/>
    <property type="match status" value="1"/>
</dbReference>
<dbReference type="InterPro" id="IPR036890">
    <property type="entry name" value="HATPase_C_sf"/>
</dbReference>
<evidence type="ECO:0000256" key="13">
    <source>
        <dbReference type="SAM" id="Phobius"/>
    </source>
</evidence>
<feature type="coiled-coil region" evidence="11">
    <location>
        <begin position="152"/>
        <end position="186"/>
    </location>
</feature>
<dbReference type="SMART" id="SM00387">
    <property type="entry name" value="HATPase_c"/>
    <property type="match status" value="1"/>
</dbReference>
<evidence type="ECO:0000259" key="15">
    <source>
        <dbReference type="PROSITE" id="PS50885"/>
    </source>
</evidence>
<evidence type="ECO:0000256" key="9">
    <source>
        <dbReference type="ARBA" id="ARBA00023012"/>
    </source>
</evidence>
<accession>A0A9W6S3L4</accession>
<dbReference type="Pfam" id="PF02518">
    <property type="entry name" value="HATPase_c"/>
    <property type="match status" value="1"/>
</dbReference>
<keyword evidence="6 13" id="KW-0812">Transmembrane</keyword>
<dbReference type="GO" id="GO:0000155">
    <property type="term" value="F:phosphorelay sensor kinase activity"/>
    <property type="evidence" value="ECO:0007669"/>
    <property type="project" value="InterPro"/>
</dbReference>
<evidence type="ECO:0000313" key="16">
    <source>
        <dbReference type="EMBL" id="GLY84775.1"/>
    </source>
</evidence>
<sequence length="410" mass="44520">MSARRLLPATVRVKLTALYGGLFLLTTTGLLVTVNLLLKRVLDQKVTAVMIGTKDKAFWSTGRAPSREQVMMFSKDSPAGSAARTAADLRASVLRYQWGVTAVAVVVLACVAVLAGWWLAGRVLRPLHRITATARRLSLANLDERIALTGPRDELKELADTFDSMLERLERAVESQRRFVANASHELRTPLAIQRAAIQIGLADTSPEQVDRMRAELLTANRRTERLIDGLLALARGERGLDARQPVRLDEVAAEAVEPLRTEAERAGVTLRLKTRPVTVAGDAVLLTQLTTNLLHNAVRYNHPGGEVHVAVSPEEGLTVRNTGPEIPEERIPELFEPFRRLHAPRTGPADGAGLGLSIVASIAQAHDADLTARPNPGGGLRVSVRPPAPSPATPWKRERPAVVTAGRSR</sequence>
<keyword evidence="8 13" id="KW-1133">Transmembrane helix</keyword>
<dbReference type="InterPro" id="IPR003594">
    <property type="entry name" value="HATPase_dom"/>
</dbReference>
<dbReference type="Gene3D" id="6.10.340.10">
    <property type="match status" value="1"/>
</dbReference>
<feature type="region of interest" description="Disordered" evidence="12">
    <location>
        <begin position="370"/>
        <end position="410"/>
    </location>
</feature>
<dbReference type="InterPro" id="IPR003661">
    <property type="entry name" value="HisK_dim/P_dom"/>
</dbReference>
<keyword evidence="9" id="KW-0902">Two-component regulatory system</keyword>
<dbReference type="PROSITE" id="PS50109">
    <property type="entry name" value="HIS_KIN"/>
    <property type="match status" value="1"/>
</dbReference>
<dbReference type="SMART" id="SM00304">
    <property type="entry name" value="HAMP"/>
    <property type="match status" value="1"/>
</dbReference>
<feature type="domain" description="HAMP" evidence="15">
    <location>
        <begin position="121"/>
        <end position="174"/>
    </location>
</feature>
<feature type="transmembrane region" description="Helical" evidence="13">
    <location>
        <begin position="98"/>
        <end position="120"/>
    </location>
</feature>
<dbReference type="AlphaFoldDB" id="A0A9W6S3L4"/>
<dbReference type="SMART" id="SM00388">
    <property type="entry name" value="HisKA"/>
    <property type="match status" value="1"/>
</dbReference>
<evidence type="ECO:0000259" key="14">
    <source>
        <dbReference type="PROSITE" id="PS50109"/>
    </source>
</evidence>
<dbReference type="SUPFAM" id="SSF55874">
    <property type="entry name" value="ATPase domain of HSP90 chaperone/DNA topoisomerase II/histidine kinase"/>
    <property type="match status" value="1"/>
</dbReference>
<dbReference type="Gene3D" id="3.30.565.10">
    <property type="entry name" value="Histidine kinase-like ATPase, C-terminal domain"/>
    <property type="match status" value="1"/>
</dbReference>
<dbReference type="PANTHER" id="PTHR45436">
    <property type="entry name" value="SENSOR HISTIDINE KINASE YKOH"/>
    <property type="match status" value="1"/>
</dbReference>
<dbReference type="InterPro" id="IPR050428">
    <property type="entry name" value="TCS_sensor_his_kinase"/>
</dbReference>
<protein>
    <recommendedName>
        <fullName evidence="3">histidine kinase</fullName>
        <ecNumber evidence="3">2.7.13.3</ecNumber>
    </recommendedName>
</protein>
<keyword evidence="5" id="KW-0808">Transferase</keyword>
<comment type="caution">
    <text evidence="16">The sequence shown here is derived from an EMBL/GenBank/DDBJ whole genome shotgun (WGS) entry which is preliminary data.</text>
</comment>
<evidence type="ECO:0000256" key="1">
    <source>
        <dbReference type="ARBA" id="ARBA00000085"/>
    </source>
</evidence>
<evidence type="ECO:0000256" key="2">
    <source>
        <dbReference type="ARBA" id="ARBA00004236"/>
    </source>
</evidence>
<evidence type="ECO:0000256" key="5">
    <source>
        <dbReference type="ARBA" id="ARBA00022679"/>
    </source>
</evidence>
<dbReference type="Pfam" id="PF00512">
    <property type="entry name" value="HisKA"/>
    <property type="match status" value="1"/>
</dbReference>
<keyword evidence="17" id="KW-1185">Reference proteome</keyword>
<dbReference type="PROSITE" id="PS50885">
    <property type="entry name" value="HAMP"/>
    <property type="match status" value="1"/>
</dbReference>
<evidence type="ECO:0000256" key="6">
    <source>
        <dbReference type="ARBA" id="ARBA00022692"/>
    </source>
</evidence>
<dbReference type="EMBL" id="BSTK01000003">
    <property type="protein sequence ID" value="GLY84775.1"/>
    <property type="molecule type" value="Genomic_DNA"/>
</dbReference>
<evidence type="ECO:0000256" key="12">
    <source>
        <dbReference type="SAM" id="MobiDB-lite"/>
    </source>
</evidence>
<dbReference type="GO" id="GO:0005886">
    <property type="term" value="C:plasma membrane"/>
    <property type="evidence" value="ECO:0007669"/>
    <property type="project" value="UniProtKB-SubCell"/>
</dbReference>
<dbReference type="InterPro" id="IPR003660">
    <property type="entry name" value="HAMP_dom"/>
</dbReference>
<dbReference type="CDD" id="cd00082">
    <property type="entry name" value="HisKA"/>
    <property type="match status" value="1"/>
</dbReference>
<evidence type="ECO:0000256" key="3">
    <source>
        <dbReference type="ARBA" id="ARBA00012438"/>
    </source>
</evidence>
<evidence type="ECO:0000256" key="4">
    <source>
        <dbReference type="ARBA" id="ARBA00022553"/>
    </source>
</evidence>
<dbReference type="PRINTS" id="PR00344">
    <property type="entry name" value="BCTRLSENSOR"/>
</dbReference>
<organism evidence="16 17">
    <name type="scientific">Actinoallomurus iriomotensis</name>
    <dbReference type="NCBI Taxonomy" id="478107"/>
    <lineage>
        <taxon>Bacteria</taxon>
        <taxon>Bacillati</taxon>
        <taxon>Actinomycetota</taxon>
        <taxon>Actinomycetes</taxon>
        <taxon>Streptosporangiales</taxon>
        <taxon>Thermomonosporaceae</taxon>
        <taxon>Actinoallomurus</taxon>
    </lineage>
</organism>
<keyword evidence="4" id="KW-0597">Phosphoprotein</keyword>
<dbReference type="InterPro" id="IPR036097">
    <property type="entry name" value="HisK_dim/P_sf"/>
</dbReference>
<dbReference type="EC" id="2.7.13.3" evidence="3"/>
<dbReference type="PANTHER" id="PTHR45436:SF5">
    <property type="entry name" value="SENSOR HISTIDINE KINASE TRCS"/>
    <property type="match status" value="1"/>
</dbReference>